<accession>A0ABW4MA43</accession>
<dbReference type="EMBL" id="JBHUEL010000003">
    <property type="protein sequence ID" value="MFD1765946.1"/>
    <property type="molecule type" value="Genomic_DNA"/>
</dbReference>
<evidence type="ECO:0000313" key="3">
    <source>
        <dbReference type="EMBL" id="MFD1765946.1"/>
    </source>
</evidence>
<evidence type="ECO:0000256" key="1">
    <source>
        <dbReference type="SAM" id="MobiDB-lite"/>
    </source>
</evidence>
<sequence length="81" mass="8418">MTRKFITLSASMLALTALSGCGSSGVFDRERPDEFAVGRAAPLTVPADLSTLPAPQPGAPRPQEGETKAAMLEAMFGAPKQ</sequence>
<evidence type="ECO:0000256" key="2">
    <source>
        <dbReference type="SAM" id="SignalP"/>
    </source>
</evidence>
<keyword evidence="4" id="KW-1185">Reference proteome</keyword>
<proteinExistence type="predicted"/>
<dbReference type="Pfam" id="PF11233">
    <property type="entry name" value="DUF3035"/>
    <property type="match status" value="1"/>
</dbReference>
<comment type="caution">
    <text evidence="3">The sequence shown here is derived from an EMBL/GenBank/DDBJ whole genome shotgun (WGS) entry which is preliminary data.</text>
</comment>
<reference evidence="4" key="1">
    <citation type="journal article" date="2019" name="Int. J. Syst. Evol. Microbiol.">
        <title>The Global Catalogue of Microorganisms (GCM) 10K type strain sequencing project: providing services to taxonomists for standard genome sequencing and annotation.</title>
        <authorList>
            <consortium name="The Broad Institute Genomics Platform"/>
            <consortium name="The Broad Institute Genome Sequencing Center for Infectious Disease"/>
            <person name="Wu L."/>
            <person name="Ma J."/>
        </authorList>
    </citation>
    <scope>NUCLEOTIDE SEQUENCE [LARGE SCALE GENOMIC DNA]</scope>
    <source>
        <strain evidence="4">CGMCC 1.12449</strain>
    </source>
</reference>
<dbReference type="RefSeq" id="WP_381511515.1">
    <property type="nucleotide sequence ID" value="NZ_JBHUEL010000003.1"/>
</dbReference>
<gene>
    <name evidence="3" type="ORF">ACFSAG_03715</name>
</gene>
<feature type="signal peptide" evidence="2">
    <location>
        <begin position="1"/>
        <end position="19"/>
    </location>
</feature>
<dbReference type="PROSITE" id="PS51257">
    <property type="entry name" value="PROKAR_LIPOPROTEIN"/>
    <property type="match status" value="1"/>
</dbReference>
<organism evidence="3 4">
    <name type="scientific">Sphingorhabdus buctiana</name>
    <dbReference type="NCBI Taxonomy" id="1508805"/>
    <lineage>
        <taxon>Bacteria</taxon>
        <taxon>Pseudomonadati</taxon>
        <taxon>Pseudomonadota</taxon>
        <taxon>Alphaproteobacteria</taxon>
        <taxon>Sphingomonadales</taxon>
        <taxon>Sphingomonadaceae</taxon>
        <taxon>Sphingorhabdus</taxon>
    </lineage>
</organism>
<dbReference type="InterPro" id="IPR021395">
    <property type="entry name" value="DUF3035"/>
</dbReference>
<protein>
    <submittedName>
        <fullName evidence="3">DUF3035 domain-containing protein</fullName>
    </submittedName>
</protein>
<feature type="chain" id="PRO_5047148093" evidence="2">
    <location>
        <begin position="20"/>
        <end position="81"/>
    </location>
</feature>
<dbReference type="Proteomes" id="UP001597215">
    <property type="component" value="Unassembled WGS sequence"/>
</dbReference>
<feature type="region of interest" description="Disordered" evidence="1">
    <location>
        <begin position="47"/>
        <end position="66"/>
    </location>
</feature>
<name>A0ABW4MA43_9SPHN</name>
<evidence type="ECO:0000313" key="4">
    <source>
        <dbReference type="Proteomes" id="UP001597215"/>
    </source>
</evidence>
<keyword evidence="2" id="KW-0732">Signal</keyword>